<comment type="caution">
    <text evidence="3">The sequence shown here is derived from an EMBL/GenBank/DDBJ whole genome shotgun (WGS) entry which is preliminary data.</text>
</comment>
<evidence type="ECO:0008006" key="5">
    <source>
        <dbReference type="Google" id="ProtNLM"/>
    </source>
</evidence>
<dbReference type="Gene3D" id="3.40.50.720">
    <property type="entry name" value="NAD(P)-binding Rossmann-like Domain"/>
    <property type="match status" value="1"/>
</dbReference>
<dbReference type="InterPro" id="IPR052698">
    <property type="entry name" value="MoCofactor_Util/Proc"/>
</dbReference>
<evidence type="ECO:0000313" key="4">
    <source>
        <dbReference type="Proteomes" id="UP000051269"/>
    </source>
</evidence>
<dbReference type="Proteomes" id="UP000051269">
    <property type="component" value="Unassembled WGS sequence"/>
</dbReference>
<evidence type="ECO:0000259" key="1">
    <source>
        <dbReference type="Pfam" id="PF02625"/>
    </source>
</evidence>
<evidence type="ECO:0000259" key="2">
    <source>
        <dbReference type="Pfam" id="PF13478"/>
    </source>
</evidence>
<organism evidence="3 4">
    <name type="scientific">Verrucomicrobia subdivision 6 bacterium BACL9 MAG-120507-bin52</name>
    <dbReference type="NCBI Taxonomy" id="1655590"/>
    <lineage>
        <taxon>Bacteria</taxon>
        <taxon>Pseudomonadati</taxon>
        <taxon>Verrucomicrobiota</taxon>
        <taxon>Verrucomicrobiia</taxon>
        <taxon>Verrucomicrobiales</taxon>
        <taxon>Verrucomicrobia subdivision 6</taxon>
    </lineage>
</organism>
<reference evidence="3 4" key="1">
    <citation type="submission" date="2015-10" db="EMBL/GenBank/DDBJ databases">
        <title>Metagenome-Assembled Genomes uncover a global brackish microbiome.</title>
        <authorList>
            <person name="Hugerth L.W."/>
            <person name="Larsson J."/>
            <person name="Alneberg J."/>
            <person name="Lindh M.V."/>
            <person name="Legrand C."/>
            <person name="Pinhassi J."/>
            <person name="Andersson A.F."/>
        </authorList>
    </citation>
    <scope>NUCLEOTIDE SEQUENCE [LARGE SCALE GENOMIC DNA]</scope>
    <source>
        <strain evidence="3">BACL18 MAG-120507-bin52</strain>
    </source>
</reference>
<dbReference type="InterPro" id="IPR003777">
    <property type="entry name" value="XdhC_CoxI"/>
</dbReference>
<dbReference type="PANTHER" id="PTHR30388:SF6">
    <property type="entry name" value="XANTHINE DEHYDROGENASE SUBUNIT A-RELATED"/>
    <property type="match status" value="1"/>
</dbReference>
<sequence>MASDFISDFQEARASGQPYVVVTVVQTQGSVPRHPGAKMIVFRDGSISGTVGGGKFESLVIGEAKERLKDGQNLLKKYPLREGETESFGAICGGEVTLWFEPHKRAPVLLLVGAGHCAQAIAQLAAVCGFHVTVVDDRKEWTEACPGVHRRVTEQSPQTVIRSQHWSGEDAIVLVSRNFMIDRDALEEAIKIRDVGYLGMIGSRKKVLQVYDELKVQGVRKEQLDRVYAPIGLDIGSDTPAEIAVSVMAEILQVLRKAKGAHLKISS</sequence>
<dbReference type="InterPro" id="IPR027051">
    <property type="entry name" value="XdhC_Rossmann_dom"/>
</dbReference>
<dbReference type="AlphaFoldDB" id="A0A0R2RHE4"/>
<dbReference type="EMBL" id="LIBO01000152">
    <property type="protein sequence ID" value="KRO62024.1"/>
    <property type="molecule type" value="Genomic_DNA"/>
</dbReference>
<evidence type="ECO:0000313" key="3">
    <source>
        <dbReference type="EMBL" id="KRO62024.1"/>
    </source>
</evidence>
<accession>A0A0R2RHE4</accession>
<dbReference type="PANTHER" id="PTHR30388">
    <property type="entry name" value="ALDEHYDE OXIDOREDUCTASE MOLYBDENUM COFACTOR ASSEMBLY PROTEIN"/>
    <property type="match status" value="1"/>
</dbReference>
<feature type="domain" description="XdhC- CoxI" evidence="1">
    <location>
        <begin position="13"/>
        <end position="78"/>
    </location>
</feature>
<dbReference type="Pfam" id="PF13478">
    <property type="entry name" value="XdhC_C"/>
    <property type="match status" value="1"/>
</dbReference>
<name>A0A0R2RHE4_9BACT</name>
<gene>
    <name evidence="3" type="ORF">ABR82_02830</name>
</gene>
<dbReference type="Pfam" id="PF02625">
    <property type="entry name" value="XdhC_CoxI"/>
    <property type="match status" value="1"/>
</dbReference>
<protein>
    <recommendedName>
        <fullName evidence="5">Xanthine dehydrogenase</fullName>
    </recommendedName>
</protein>
<proteinExistence type="predicted"/>
<feature type="domain" description="XdhC Rossmann" evidence="2">
    <location>
        <begin position="109"/>
        <end position="251"/>
    </location>
</feature>